<gene>
    <name evidence="1" type="ORF">KME25_28570</name>
</gene>
<accession>A0A951PRD3</accession>
<reference evidence="1" key="1">
    <citation type="submission" date="2021-05" db="EMBL/GenBank/DDBJ databases">
        <authorList>
            <person name="Pietrasiak N."/>
            <person name="Ward R."/>
            <person name="Stajich J.E."/>
            <person name="Kurbessoian T."/>
        </authorList>
    </citation>
    <scope>NUCLEOTIDE SEQUENCE</scope>
    <source>
        <strain evidence="1">CPER-KK1</strain>
    </source>
</reference>
<reference evidence="1" key="2">
    <citation type="journal article" date="2022" name="Microbiol. Resour. Announc.">
        <title>Metagenome Sequencing to Explore Phylogenomics of Terrestrial Cyanobacteria.</title>
        <authorList>
            <person name="Ward R.D."/>
            <person name="Stajich J.E."/>
            <person name="Johansen J.R."/>
            <person name="Huntemann M."/>
            <person name="Clum A."/>
            <person name="Foster B."/>
            <person name="Foster B."/>
            <person name="Roux S."/>
            <person name="Palaniappan K."/>
            <person name="Varghese N."/>
            <person name="Mukherjee S."/>
            <person name="Reddy T.B.K."/>
            <person name="Daum C."/>
            <person name="Copeland A."/>
            <person name="Chen I.A."/>
            <person name="Ivanova N.N."/>
            <person name="Kyrpides N.C."/>
            <person name="Shapiro N."/>
            <person name="Eloe-Fadrosh E.A."/>
            <person name="Pietrasiak N."/>
        </authorList>
    </citation>
    <scope>NUCLEOTIDE SEQUENCE</scope>
    <source>
        <strain evidence="1">CPER-KK1</strain>
    </source>
</reference>
<proteinExistence type="predicted"/>
<evidence type="ECO:0008006" key="3">
    <source>
        <dbReference type="Google" id="ProtNLM"/>
    </source>
</evidence>
<dbReference type="AlphaFoldDB" id="A0A951PRD3"/>
<protein>
    <recommendedName>
        <fullName evidence="3">Replication protein</fullName>
    </recommendedName>
</protein>
<evidence type="ECO:0000313" key="1">
    <source>
        <dbReference type="EMBL" id="MBW4548361.1"/>
    </source>
</evidence>
<dbReference type="EMBL" id="JAHHIF010000060">
    <property type="protein sequence ID" value="MBW4548361.1"/>
    <property type="molecule type" value="Genomic_DNA"/>
</dbReference>
<comment type="caution">
    <text evidence="1">The sequence shown here is derived from an EMBL/GenBank/DDBJ whole genome shotgun (WGS) entry which is preliminary data.</text>
</comment>
<name>A0A951PRD3_9CYAN</name>
<sequence length="122" mass="14479">MFIHEHKELIEYLAKGTKPRVCCCGAKIINIVHYWQNCQTPFNKNEWVCRTYTQIREDLNREYSLHAIRQAIDLLIRLGFLERRQNLRADNGRNGQIRTYQYRVYTDRINAALSTMKNSSGL</sequence>
<evidence type="ECO:0000313" key="2">
    <source>
        <dbReference type="Proteomes" id="UP000753908"/>
    </source>
</evidence>
<organism evidence="1 2">
    <name type="scientific">Symplocastrum torsivum CPER-KK1</name>
    <dbReference type="NCBI Taxonomy" id="450513"/>
    <lineage>
        <taxon>Bacteria</taxon>
        <taxon>Bacillati</taxon>
        <taxon>Cyanobacteriota</taxon>
        <taxon>Cyanophyceae</taxon>
        <taxon>Oscillatoriophycideae</taxon>
        <taxon>Oscillatoriales</taxon>
        <taxon>Microcoleaceae</taxon>
        <taxon>Symplocastrum</taxon>
    </lineage>
</organism>
<dbReference type="Proteomes" id="UP000753908">
    <property type="component" value="Unassembled WGS sequence"/>
</dbReference>